<evidence type="ECO:0000256" key="3">
    <source>
        <dbReference type="ARBA" id="ARBA00023128"/>
    </source>
</evidence>
<gene>
    <name evidence="7" type="ORF">AMORRO_LOCUS16859</name>
</gene>
<feature type="region of interest" description="Disordered" evidence="5">
    <location>
        <begin position="123"/>
        <end position="146"/>
    </location>
</feature>
<evidence type="ECO:0000256" key="4">
    <source>
        <dbReference type="ARBA" id="ARBA00023274"/>
    </source>
</evidence>
<dbReference type="Pfam" id="PF05047">
    <property type="entry name" value="L51_S25_CI-B8"/>
    <property type="match status" value="1"/>
</dbReference>
<dbReference type="GO" id="GO:0005840">
    <property type="term" value="C:ribosome"/>
    <property type="evidence" value="ECO:0007669"/>
    <property type="project" value="UniProtKB-KW"/>
</dbReference>
<evidence type="ECO:0000256" key="1">
    <source>
        <dbReference type="ARBA" id="ARBA00004173"/>
    </source>
</evidence>
<dbReference type="GO" id="GO:1990904">
    <property type="term" value="C:ribonucleoprotein complex"/>
    <property type="evidence" value="ECO:0007669"/>
    <property type="project" value="UniProtKB-KW"/>
</dbReference>
<sequence length="146" mass="16291">MSSSSTVKKLPLSKLARILIDLRTGLGAAKLSPQVEKVSLTFSRKQDNAGARYFLRENLPRIAYNNPDLPIEVDISKEYGVKPLLKVKFKDSEDYVELPLSQRNSSDICQEFLEITEATPTLLTQPPKLQELPSGDDSHETHLLPG</sequence>
<feature type="domain" description="Ribosomal protein/NADH dehydrogenase" evidence="6">
    <location>
        <begin position="45"/>
        <end position="119"/>
    </location>
</feature>
<dbReference type="PANTHER" id="PTHR13274:SF2">
    <property type="entry name" value="SMALL RIBOSOMAL SUBUNIT PROTEIN MS25"/>
    <property type="match status" value="1"/>
</dbReference>
<dbReference type="SUPFAM" id="SSF52833">
    <property type="entry name" value="Thioredoxin-like"/>
    <property type="match status" value="1"/>
</dbReference>
<dbReference type="Gene3D" id="3.40.30.10">
    <property type="entry name" value="Glutaredoxin"/>
    <property type="match status" value="1"/>
</dbReference>
<feature type="compositionally biased region" description="Basic and acidic residues" evidence="5">
    <location>
        <begin position="136"/>
        <end position="146"/>
    </location>
</feature>
<dbReference type="Proteomes" id="UP000789342">
    <property type="component" value="Unassembled WGS sequence"/>
</dbReference>
<evidence type="ECO:0000256" key="2">
    <source>
        <dbReference type="ARBA" id="ARBA00022980"/>
    </source>
</evidence>
<evidence type="ECO:0000259" key="6">
    <source>
        <dbReference type="SMART" id="SM00916"/>
    </source>
</evidence>
<organism evidence="7 8">
    <name type="scientific">Acaulospora morrowiae</name>
    <dbReference type="NCBI Taxonomy" id="94023"/>
    <lineage>
        <taxon>Eukaryota</taxon>
        <taxon>Fungi</taxon>
        <taxon>Fungi incertae sedis</taxon>
        <taxon>Mucoromycota</taxon>
        <taxon>Glomeromycotina</taxon>
        <taxon>Glomeromycetes</taxon>
        <taxon>Diversisporales</taxon>
        <taxon>Acaulosporaceae</taxon>
        <taxon>Acaulospora</taxon>
    </lineage>
</organism>
<dbReference type="SMART" id="SM00916">
    <property type="entry name" value="L51_S25_CI-B8"/>
    <property type="match status" value="1"/>
</dbReference>
<keyword evidence="2" id="KW-0689">Ribosomal protein</keyword>
<dbReference type="InterPro" id="IPR007741">
    <property type="entry name" value="Ribosomal_mL43/mS25/NADH_DH"/>
</dbReference>
<proteinExistence type="predicted"/>
<protein>
    <submittedName>
        <fullName evidence="7">96_t:CDS:1</fullName>
    </submittedName>
</protein>
<dbReference type="EMBL" id="CAJVPV010048944">
    <property type="protein sequence ID" value="CAG8775239.1"/>
    <property type="molecule type" value="Genomic_DNA"/>
</dbReference>
<dbReference type="InterPro" id="IPR036249">
    <property type="entry name" value="Thioredoxin-like_sf"/>
</dbReference>
<dbReference type="GO" id="GO:0005739">
    <property type="term" value="C:mitochondrion"/>
    <property type="evidence" value="ECO:0007669"/>
    <property type="project" value="UniProtKB-SubCell"/>
</dbReference>
<keyword evidence="8" id="KW-1185">Reference proteome</keyword>
<accession>A0A9N9JD82</accession>
<dbReference type="PANTHER" id="PTHR13274">
    <property type="entry name" value="MITOCHONDRIAL RIBOSOMAL PROTEIN S25"/>
    <property type="match status" value="1"/>
</dbReference>
<comment type="subcellular location">
    <subcellularLocation>
        <location evidence="1">Mitochondrion</location>
    </subcellularLocation>
</comment>
<keyword evidence="3" id="KW-0496">Mitochondrion</keyword>
<comment type="caution">
    <text evidence="7">The sequence shown here is derived from an EMBL/GenBank/DDBJ whole genome shotgun (WGS) entry which is preliminary data.</text>
</comment>
<evidence type="ECO:0000313" key="7">
    <source>
        <dbReference type="EMBL" id="CAG8775239.1"/>
    </source>
</evidence>
<evidence type="ECO:0000313" key="8">
    <source>
        <dbReference type="Proteomes" id="UP000789342"/>
    </source>
</evidence>
<reference evidence="7" key="1">
    <citation type="submission" date="2021-06" db="EMBL/GenBank/DDBJ databases">
        <authorList>
            <person name="Kallberg Y."/>
            <person name="Tangrot J."/>
            <person name="Rosling A."/>
        </authorList>
    </citation>
    <scope>NUCLEOTIDE SEQUENCE</scope>
    <source>
        <strain evidence="7">CL551</strain>
    </source>
</reference>
<dbReference type="GO" id="GO:0003735">
    <property type="term" value="F:structural constituent of ribosome"/>
    <property type="evidence" value="ECO:0007669"/>
    <property type="project" value="InterPro"/>
</dbReference>
<dbReference type="OrthoDB" id="1696305at2759"/>
<keyword evidence="4" id="KW-0687">Ribonucleoprotein</keyword>
<dbReference type="AlphaFoldDB" id="A0A9N9JD82"/>
<evidence type="ECO:0000256" key="5">
    <source>
        <dbReference type="SAM" id="MobiDB-lite"/>
    </source>
</evidence>
<dbReference type="InterPro" id="IPR040049">
    <property type="entry name" value="Ribosomal_mS25/mL61"/>
</dbReference>
<name>A0A9N9JD82_9GLOM</name>